<dbReference type="SUPFAM" id="SSF57667">
    <property type="entry name" value="beta-beta-alpha zinc fingers"/>
    <property type="match status" value="1"/>
</dbReference>
<dbReference type="EMBL" id="CM007906">
    <property type="protein sequence ID" value="OTF88211.1"/>
    <property type="molecule type" value="Genomic_DNA"/>
</dbReference>
<protein>
    <submittedName>
        <fullName evidence="4">Putative zinc finger, C2H2</fullName>
    </submittedName>
    <submittedName>
        <fullName evidence="3">Transcription factor C2H2 family</fullName>
    </submittedName>
</protein>
<evidence type="ECO:0000256" key="1">
    <source>
        <dbReference type="PROSITE-ProRule" id="PRU00042"/>
    </source>
</evidence>
<name>A0A251RVG4_HELAN</name>
<organism evidence="4 5">
    <name type="scientific">Helianthus annuus</name>
    <name type="common">Common sunflower</name>
    <dbReference type="NCBI Taxonomy" id="4232"/>
    <lineage>
        <taxon>Eukaryota</taxon>
        <taxon>Viridiplantae</taxon>
        <taxon>Streptophyta</taxon>
        <taxon>Embryophyta</taxon>
        <taxon>Tracheophyta</taxon>
        <taxon>Spermatophyta</taxon>
        <taxon>Magnoliopsida</taxon>
        <taxon>eudicotyledons</taxon>
        <taxon>Gunneridae</taxon>
        <taxon>Pentapetalae</taxon>
        <taxon>asterids</taxon>
        <taxon>campanulids</taxon>
        <taxon>Asterales</taxon>
        <taxon>Asteraceae</taxon>
        <taxon>Asteroideae</taxon>
        <taxon>Heliantheae alliance</taxon>
        <taxon>Heliantheae</taxon>
        <taxon>Helianthus</taxon>
    </lineage>
</organism>
<proteinExistence type="predicted"/>
<keyword evidence="1" id="KW-0479">Metal-binding</keyword>
<dbReference type="InterPro" id="IPR053266">
    <property type="entry name" value="Zinc_finger_protein_7"/>
</dbReference>
<keyword evidence="1" id="KW-0862">Zinc</keyword>
<dbReference type="AlphaFoldDB" id="A0A251RVG4"/>
<reference evidence="3 5" key="1">
    <citation type="journal article" date="2017" name="Nature">
        <title>The sunflower genome provides insights into oil metabolism, flowering and Asterid evolution.</title>
        <authorList>
            <person name="Badouin H."/>
            <person name="Gouzy J."/>
            <person name="Grassa C.J."/>
            <person name="Murat F."/>
            <person name="Staton S.E."/>
            <person name="Cottret L."/>
            <person name="Lelandais-Briere C."/>
            <person name="Owens G.L."/>
            <person name="Carrere S."/>
            <person name="Mayjonade B."/>
            <person name="Legrand L."/>
            <person name="Gill N."/>
            <person name="Kane N.C."/>
            <person name="Bowers J.E."/>
            <person name="Hubner S."/>
            <person name="Bellec A."/>
            <person name="Berard A."/>
            <person name="Berges H."/>
            <person name="Blanchet N."/>
            <person name="Boniface M.C."/>
            <person name="Brunel D."/>
            <person name="Catrice O."/>
            <person name="Chaidir N."/>
            <person name="Claudel C."/>
            <person name="Donnadieu C."/>
            <person name="Faraut T."/>
            <person name="Fievet G."/>
            <person name="Helmstetter N."/>
            <person name="King M."/>
            <person name="Knapp S.J."/>
            <person name="Lai Z."/>
            <person name="Le Paslier M.C."/>
            <person name="Lippi Y."/>
            <person name="Lorenzon L."/>
            <person name="Mandel J.R."/>
            <person name="Marage G."/>
            <person name="Marchand G."/>
            <person name="Marquand E."/>
            <person name="Bret-Mestries E."/>
            <person name="Morien E."/>
            <person name="Nambeesan S."/>
            <person name="Nguyen T."/>
            <person name="Pegot-Espagnet P."/>
            <person name="Pouilly N."/>
            <person name="Raftis F."/>
            <person name="Sallet E."/>
            <person name="Schiex T."/>
            <person name="Thomas J."/>
            <person name="Vandecasteele C."/>
            <person name="Vares D."/>
            <person name="Vear F."/>
            <person name="Vautrin S."/>
            <person name="Crespi M."/>
            <person name="Mangin B."/>
            <person name="Burke J.M."/>
            <person name="Salse J."/>
            <person name="Munos S."/>
            <person name="Vincourt P."/>
            <person name="Rieseberg L.H."/>
            <person name="Langlade N.B."/>
        </authorList>
    </citation>
    <scope>NUCLEOTIDE SEQUENCE [LARGE SCALE GENOMIC DNA]</scope>
    <source>
        <strain evidence="5">cv. SF193</strain>
        <tissue evidence="3">Leaves</tissue>
    </source>
</reference>
<reference evidence="3" key="3">
    <citation type="submission" date="2020-06" db="EMBL/GenBank/DDBJ databases">
        <title>Helianthus annuus Genome sequencing and assembly Release 2.</title>
        <authorList>
            <person name="Gouzy J."/>
            <person name="Langlade N."/>
            <person name="Munos S."/>
        </authorList>
    </citation>
    <scope>NUCLEOTIDE SEQUENCE</scope>
    <source>
        <tissue evidence="3">Leaves</tissue>
    </source>
</reference>
<dbReference type="Gene3D" id="3.30.160.60">
    <property type="entry name" value="Classic Zinc Finger"/>
    <property type="match status" value="1"/>
</dbReference>
<evidence type="ECO:0000313" key="3">
    <source>
        <dbReference type="EMBL" id="KAF5812408.1"/>
    </source>
</evidence>
<reference evidence="4" key="2">
    <citation type="submission" date="2017-02" db="EMBL/GenBank/DDBJ databases">
        <title>Sunflower complete genome.</title>
        <authorList>
            <person name="Langlade N."/>
            <person name="Munos S."/>
        </authorList>
    </citation>
    <scope>NUCLEOTIDE SEQUENCE [LARGE SCALE GENOMIC DNA]</scope>
    <source>
        <tissue evidence="4">Leaves</tissue>
    </source>
</reference>
<dbReference type="InterPro" id="IPR013087">
    <property type="entry name" value="Znf_C2H2_type"/>
</dbReference>
<dbReference type="PROSITE" id="PS50157">
    <property type="entry name" value="ZINC_FINGER_C2H2_2"/>
    <property type="match status" value="1"/>
</dbReference>
<accession>A0A251RVG4</accession>
<sequence>MNTRVNPAADQFNRQLDLSLGLYSNPTSPATMKTYTCRFCKRKFHNSQALGGHQNAHRRERTLIKSYCAFPVNQHSHLLNGTATAPTANRSEYERGPVQPEAGVVLSWWGSSSSSPELANFNQCDPDSLDLNLKL</sequence>
<evidence type="ECO:0000313" key="5">
    <source>
        <dbReference type="Proteomes" id="UP000215914"/>
    </source>
</evidence>
<dbReference type="InParanoid" id="A0A251RVG4"/>
<dbReference type="OMA" id="NEGSSCV"/>
<dbReference type="PANTHER" id="PTHR47593">
    <property type="entry name" value="ZINC FINGER PROTEIN 4-LIKE"/>
    <property type="match status" value="1"/>
</dbReference>
<evidence type="ECO:0000313" key="4">
    <source>
        <dbReference type="EMBL" id="OTF88211.1"/>
    </source>
</evidence>
<keyword evidence="5" id="KW-1185">Reference proteome</keyword>
<dbReference type="PANTHER" id="PTHR47593:SF8">
    <property type="entry name" value="OS12G0581900 PROTEIN"/>
    <property type="match status" value="1"/>
</dbReference>
<keyword evidence="1" id="KW-0863">Zinc-finger</keyword>
<dbReference type="InterPro" id="IPR036236">
    <property type="entry name" value="Znf_C2H2_sf"/>
</dbReference>
<dbReference type="Gramene" id="mRNA:HanXRQr2_Chr04g0192231">
    <property type="protein sequence ID" value="CDS:HanXRQr2_Chr04g0192231.1"/>
    <property type="gene ID" value="HanXRQr2_Chr04g0192231"/>
</dbReference>
<dbReference type="GO" id="GO:0008270">
    <property type="term" value="F:zinc ion binding"/>
    <property type="evidence" value="ECO:0007669"/>
    <property type="project" value="UniProtKB-KW"/>
</dbReference>
<dbReference type="EMBL" id="MNCJ02000319">
    <property type="protein sequence ID" value="KAF5812408.1"/>
    <property type="molecule type" value="Genomic_DNA"/>
</dbReference>
<dbReference type="PROSITE" id="PS00028">
    <property type="entry name" value="ZINC_FINGER_C2H2_1"/>
    <property type="match status" value="1"/>
</dbReference>
<dbReference type="Proteomes" id="UP000215914">
    <property type="component" value="Chromosome 17"/>
</dbReference>
<feature type="domain" description="C2H2-type" evidence="2">
    <location>
        <begin position="35"/>
        <end position="62"/>
    </location>
</feature>
<evidence type="ECO:0000259" key="2">
    <source>
        <dbReference type="PROSITE" id="PS50157"/>
    </source>
</evidence>
<gene>
    <name evidence="4" type="ORF">HannXRQ_Chr17g0570581</name>
    <name evidence="3" type="ORF">HanXRQr2_Chr04g0192231</name>
</gene>